<accession>X0VQ60</accession>
<dbReference type="AlphaFoldDB" id="X0VQ60"/>
<comment type="caution">
    <text evidence="1">The sequence shown here is derived from an EMBL/GenBank/DDBJ whole genome shotgun (WGS) entry which is preliminary data.</text>
</comment>
<gene>
    <name evidence="1" type="ORF">S01H1_55833</name>
</gene>
<feature type="non-terminal residue" evidence="1">
    <location>
        <position position="139"/>
    </location>
</feature>
<name>X0VQ60_9ZZZZ</name>
<organism evidence="1">
    <name type="scientific">marine sediment metagenome</name>
    <dbReference type="NCBI Taxonomy" id="412755"/>
    <lineage>
        <taxon>unclassified sequences</taxon>
        <taxon>metagenomes</taxon>
        <taxon>ecological metagenomes</taxon>
    </lineage>
</organism>
<proteinExistence type="predicted"/>
<reference evidence="1" key="1">
    <citation type="journal article" date="2014" name="Front. Microbiol.">
        <title>High frequency of phylogenetically diverse reductive dehalogenase-homologous genes in deep subseafloor sedimentary metagenomes.</title>
        <authorList>
            <person name="Kawai M."/>
            <person name="Futagami T."/>
            <person name="Toyoda A."/>
            <person name="Takaki Y."/>
            <person name="Nishi S."/>
            <person name="Hori S."/>
            <person name="Arai W."/>
            <person name="Tsubouchi T."/>
            <person name="Morono Y."/>
            <person name="Uchiyama I."/>
            <person name="Ito T."/>
            <person name="Fujiyama A."/>
            <person name="Inagaki F."/>
            <person name="Takami H."/>
        </authorList>
    </citation>
    <scope>NUCLEOTIDE SEQUENCE</scope>
    <source>
        <strain evidence="1">Expedition CK06-06</strain>
    </source>
</reference>
<evidence type="ECO:0000313" key="1">
    <source>
        <dbReference type="EMBL" id="GAG14608.1"/>
    </source>
</evidence>
<sequence length="139" mass="16067">MPTEIGRIKKHLKGFDFDSLFVEELGWDNHDSTLDVTIDGKTFRLSALAHKRGMVAYSCDIESMPAYHLRRKIENKVSRAVREHLIIYLDSKKTCQIWQWVKREAGKPAACREHRFYVNQTGEALAQKISSLACELDEE</sequence>
<protein>
    <submittedName>
        <fullName evidence="1">Uncharacterized protein</fullName>
    </submittedName>
</protein>
<dbReference type="EMBL" id="BARS01036311">
    <property type="protein sequence ID" value="GAG14608.1"/>
    <property type="molecule type" value="Genomic_DNA"/>
</dbReference>